<dbReference type="EMBL" id="VDLU01000001">
    <property type="protein sequence ID" value="TNJ29764.1"/>
    <property type="molecule type" value="Genomic_DNA"/>
</dbReference>
<accession>A0A4Z1SVF7</accession>
<dbReference type="CDD" id="cd00180">
    <property type="entry name" value="PKc"/>
    <property type="match status" value="1"/>
</dbReference>
<dbReference type="PROSITE" id="PS50011">
    <property type="entry name" value="PROTEIN_KINASE_DOM"/>
    <property type="match status" value="1"/>
</dbReference>
<feature type="region of interest" description="Disordered" evidence="1">
    <location>
        <begin position="191"/>
        <end position="224"/>
    </location>
</feature>
<dbReference type="Pfam" id="PF00069">
    <property type="entry name" value="Pkinase"/>
    <property type="match status" value="1"/>
</dbReference>
<sequence length="611" mass="68841">MVWTPLMTAASIGDLDGVRTYIGFLGEQESHGWTALILAARGNHLECLRELFAERKLVDNEKKTALMHAASAGHVEIVEALSDEQGLEDMYGWTALMYATRKGNISCLNLLRDEATKRSRLPHLGVGAGATALIIAASYGHTAALDILGAAETSICDVDGHDIEWYAVSQDAQEFLEKVDAGLTLRPESNVEGISRDTLLPPPLPPPSKEPSQGSSKASAPKKHATTLLEAIKEDDRLAFREFVRQRQPAQDECDENGMTPLMHAARLGRDFYVQYLRPDGLRKRDKEGWTALMHAVDANQQSTMMLLLGECDIPINGEPIQSYATSRNCALASTLSGLLSRNKGLTLPDKLSGYTATYRMSSDQHEEKWYAYDRYPHNHLIQKFTFNDLDAYTRAAERIPRLERFRHENILGYSEVAFSESDSAVYYVLDFYAGTLKDQIDDRFKAKETFSDDEIWRFIYYIAKGLDFLEEKGRIVHRNLTPSSIYVDKFWRFCIGEMTIARHLDGGQNLMSRCGNDELYHAPELLNKESCDNKIDVWSLGVMAYYMCAGDLPFKNVVEVLNSNPPMLVNRNEGLIRLIMRMLARDPEERPKPFDIVDEIEDSGNISPDM</sequence>
<dbReference type="VEuPathDB" id="GiardiaDB:GMRT_11460"/>
<protein>
    <submittedName>
        <fullName evidence="3">Kinase, NEK</fullName>
    </submittedName>
</protein>
<dbReference type="AlphaFoldDB" id="A0A4Z1SVF7"/>
<feature type="domain" description="Protein kinase" evidence="2">
    <location>
        <begin position="355"/>
        <end position="611"/>
    </location>
</feature>
<dbReference type="SUPFAM" id="SSF48403">
    <property type="entry name" value="Ankyrin repeat"/>
    <property type="match status" value="1"/>
</dbReference>
<dbReference type="Proteomes" id="UP000315496">
    <property type="component" value="Chromosome 1"/>
</dbReference>
<keyword evidence="3" id="KW-0418">Kinase</keyword>
<keyword evidence="3" id="KW-0808">Transferase</keyword>
<dbReference type="InterPro" id="IPR036770">
    <property type="entry name" value="Ankyrin_rpt-contain_sf"/>
</dbReference>
<keyword evidence="4" id="KW-1185">Reference proteome</keyword>
<dbReference type="PANTHER" id="PTHR24120">
    <property type="entry name" value="GH07239P"/>
    <property type="match status" value="1"/>
</dbReference>
<dbReference type="InterPro" id="IPR011009">
    <property type="entry name" value="Kinase-like_dom_sf"/>
</dbReference>
<gene>
    <name evidence="3" type="ORF">GMRT_11460</name>
</gene>
<evidence type="ECO:0000313" key="4">
    <source>
        <dbReference type="Proteomes" id="UP000315496"/>
    </source>
</evidence>
<reference evidence="3 4" key="1">
    <citation type="submission" date="2019-05" db="EMBL/GenBank/DDBJ databases">
        <title>The compact genome of Giardia muris reveals important steps in the evolution of intestinal protozoan parasites.</title>
        <authorList>
            <person name="Xu F."/>
            <person name="Jimenez-Gonzalez A."/>
            <person name="Einarsson E."/>
            <person name="Astvaldsson A."/>
            <person name="Peirasmaki D."/>
            <person name="Eckmann L."/>
            <person name="Andersson J.O."/>
            <person name="Svard S.G."/>
            <person name="Jerlstrom-Hultqvist J."/>
        </authorList>
    </citation>
    <scope>NUCLEOTIDE SEQUENCE [LARGE SCALE GENOMIC DNA]</scope>
    <source>
        <strain evidence="3 4">Roberts-Thomson</strain>
    </source>
</reference>
<dbReference type="SUPFAM" id="SSF56112">
    <property type="entry name" value="Protein kinase-like (PK-like)"/>
    <property type="match status" value="1"/>
</dbReference>
<feature type="compositionally biased region" description="Pro residues" evidence="1">
    <location>
        <begin position="200"/>
        <end position="209"/>
    </location>
</feature>
<name>A0A4Z1SVF7_GIAMU</name>
<dbReference type="GO" id="GO:0004672">
    <property type="term" value="F:protein kinase activity"/>
    <property type="evidence" value="ECO:0007669"/>
    <property type="project" value="InterPro"/>
</dbReference>
<dbReference type="OrthoDB" id="40902at2759"/>
<evidence type="ECO:0000313" key="3">
    <source>
        <dbReference type="EMBL" id="TNJ29764.1"/>
    </source>
</evidence>
<dbReference type="Gene3D" id="1.25.40.20">
    <property type="entry name" value="Ankyrin repeat-containing domain"/>
    <property type="match status" value="3"/>
</dbReference>
<evidence type="ECO:0000259" key="2">
    <source>
        <dbReference type="PROSITE" id="PS50011"/>
    </source>
</evidence>
<dbReference type="Pfam" id="PF00023">
    <property type="entry name" value="Ank"/>
    <property type="match status" value="1"/>
</dbReference>
<dbReference type="Pfam" id="PF12796">
    <property type="entry name" value="Ank_2"/>
    <property type="match status" value="2"/>
</dbReference>
<dbReference type="PANTHER" id="PTHR24120:SF4">
    <property type="entry name" value="GH07239P"/>
    <property type="match status" value="1"/>
</dbReference>
<dbReference type="SMART" id="SM00248">
    <property type="entry name" value="ANK"/>
    <property type="match status" value="7"/>
</dbReference>
<dbReference type="GO" id="GO:0005524">
    <property type="term" value="F:ATP binding"/>
    <property type="evidence" value="ECO:0007669"/>
    <property type="project" value="InterPro"/>
</dbReference>
<dbReference type="InterPro" id="IPR002110">
    <property type="entry name" value="Ankyrin_rpt"/>
</dbReference>
<evidence type="ECO:0000256" key="1">
    <source>
        <dbReference type="SAM" id="MobiDB-lite"/>
    </source>
</evidence>
<proteinExistence type="predicted"/>
<dbReference type="Gene3D" id="1.10.510.10">
    <property type="entry name" value="Transferase(Phosphotransferase) domain 1"/>
    <property type="match status" value="1"/>
</dbReference>
<organism evidence="3 4">
    <name type="scientific">Giardia muris</name>
    <dbReference type="NCBI Taxonomy" id="5742"/>
    <lineage>
        <taxon>Eukaryota</taxon>
        <taxon>Metamonada</taxon>
        <taxon>Diplomonadida</taxon>
        <taxon>Hexamitidae</taxon>
        <taxon>Giardiinae</taxon>
        <taxon>Giardia</taxon>
    </lineage>
</organism>
<comment type="caution">
    <text evidence="3">The sequence shown here is derived from an EMBL/GenBank/DDBJ whole genome shotgun (WGS) entry which is preliminary data.</text>
</comment>
<dbReference type="InterPro" id="IPR000719">
    <property type="entry name" value="Prot_kinase_dom"/>
</dbReference>